<dbReference type="GO" id="GO:0030276">
    <property type="term" value="F:clathrin binding"/>
    <property type="evidence" value="ECO:0007669"/>
    <property type="project" value="TreeGrafter"/>
</dbReference>
<evidence type="ECO:0000313" key="7">
    <source>
        <dbReference type="Proteomes" id="UP000279271"/>
    </source>
</evidence>
<dbReference type="AlphaFoldDB" id="A0A3M7L8A5"/>
<feature type="domain" description="ENTH" evidence="5">
    <location>
        <begin position="22"/>
        <end position="154"/>
    </location>
</feature>
<evidence type="ECO:0000313" key="6">
    <source>
        <dbReference type="EMBL" id="RMZ57716.1"/>
    </source>
</evidence>
<protein>
    <recommendedName>
        <fullName evidence="5">ENTH domain-containing protein</fullName>
    </recommendedName>
</protein>
<dbReference type="EMBL" id="QOKY01000126">
    <property type="protein sequence ID" value="RMZ57716.1"/>
    <property type="molecule type" value="Genomic_DNA"/>
</dbReference>
<dbReference type="Gene3D" id="1.25.40.90">
    <property type="match status" value="1"/>
</dbReference>
<dbReference type="GO" id="GO:0005768">
    <property type="term" value="C:endosome"/>
    <property type="evidence" value="ECO:0007669"/>
    <property type="project" value="TreeGrafter"/>
</dbReference>
<name>A0A3M7L8A5_AUXPR</name>
<dbReference type="PANTHER" id="PTHR12276">
    <property type="entry name" value="EPSIN/ENT-RELATED"/>
    <property type="match status" value="1"/>
</dbReference>
<dbReference type="FunFam" id="1.25.40.90:FF:000006">
    <property type="entry name" value="Clathrin interactor 1"/>
    <property type="match status" value="1"/>
</dbReference>
<reference evidence="7" key="1">
    <citation type="journal article" date="2018" name="Algal Res.">
        <title>Characterization of plant carbon substrate utilization by Auxenochlorella protothecoides.</title>
        <authorList>
            <person name="Vogler B.W."/>
            <person name="Starkenburg S.R."/>
            <person name="Sudasinghe N."/>
            <person name="Schambach J.Y."/>
            <person name="Rollin J.A."/>
            <person name="Pattathil S."/>
            <person name="Barry A.N."/>
        </authorList>
    </citation>
    <scope>NUCLEOTIDE SEQUENCE [LARGE SCALE GENOMIC DNA]</scope>
    <source>
        <strain evidence="7">UTEX 25</strain>
    </source>
</reference>
<keyword evidence="3" id="KW-0968">Cytoplasmic vesicle</keyword>
<dbReference type="SUPFAM" id="SSF48464">
    <property type="entry name" value="ENTH/VHS domain"/>
    <property type="match status" value="1"/>
</dbReference>
<dbReference type="PROSITE" id="PS50942">
    <property type="entry name" value="ENTH"/>
    <property type="match status" value="1"/>
</dbReference>
<dbReference type="SMART" id="SM00273">
    <property type="entry name" value="ENTH"/>
    <property type="match status" value="1"/>
</dbReference>
<dbReference type="PANTHER" id="PTHR12276:SF45">
    <property type="entry name" value="CLATHRIN INTERACTOR 1"/>
    <property type="match status" value="1"/>
</dbReference>
<evidence type="ECO:0000256" key="4">
    <source>
        <dbReference type="SAM" id="Coils"/>
    </source>
</evidence>
<dbReference type="CDD" id="cd03571">
    <property type="entry name" value="ENTH"/>
    <property type="match status" value="1"/>
</dbReference>
<evidence type="ECO:0000256" key="2">
    <source>
        <dbReference type="ARBA" id="ARBA00010130"/>
    </source>
</evidence>
<sequence length="200" mass="22554">MEKLQSVDWRGLYKTATNKVKKYTMNLSELELQVEDATSLEVWGPHGSVMTEIAESSFDPESYRQIMGVIARRLKEEGENWRMCYKALLLLEFLIKHGPTQVVRDVESSGGVLDRLTRFQFKDPNGKDHGQNVRHRAGEIVALEERALPQAILAAAAGEQEGQQRHHAVGQRQRCLGKEPLVMAGTNGERQCTLRVCRPA</sequence>
<proteinExistence type="inferred from homology"/>
<dbReference type="InterPro" id="IPR008942">
    <property type="entry name" value="ENTH_VHS"/>
</dbReference>
<organism evidence="6 7">
    <name type="scientific">Auxenochlorella protothecoides</name>
    <name type="common">Green microalga</name>
    <name type="synonym">Chlorella protothecoides</name>
    <dbReference type="NCBI Taxonomy" id="3075"/>
    <lineage>
        <taxon>Eukaryota</taxon>
        <taxon>Viridiplantae</taxon>
        <taxon>Chlorophyta</taxon>
        <taxon>core chlorophytes</taxon>
        <taxon>Trebouxiophyceae</taxon>
        <taxon>Chlorellales</taxon>
        <taxon>Chlorellaceae</taxon>
        <taxon>Auxenochlorella</taxon>
    </lineage>
</organism>
<dbReference type="GO" id="GO:0030125">
    <property type="term" value="C:clathrin vesicle coat"/>
    <property type="evidence" value="ECO:0007669"/>
    <property type="project" value="TreeGrafter"/>
</dbReference>
<dbReference type="GO" id="GO:0005543">
    <property type="term" value="F:phospholipid binding"/>
    <property type="evidence" value="ECO:0007669"/>
    <property type="project" value="TreeGrafter"/>
</dbReference>
<comment type="similarity">
    <text evidence="2">Belongs to the epsin family.</text>
</comment>
<dbReference type="Proteomes" id="UP000279271">
    <property type="component" value="Unassembled WGS sequence"/>
</dbReference>
<comment type="subcellular location">
    <subcellularLocation>
        <location evidence="1">Cytoplasmic vesicle</location>
        <location evidence="1">Clathrin-coated vesicle</location>
    </subcellularLocation>
</comment>
<comment type="caution">
    <text evidence="6">The sequence shown here is derived from an EMBL/GenBank/DDBJ whole genome shotgun (WGS) entry which is preliminary data.</text>
</comment>
<dbReference type="GO" id="GO:0005886">
    <property type="term" value="C:plasma membrane"/>
    <property type="evidence" value="ECO:0007669"/>
    <property type="project" value="TreeGrafter"/>
</dbReference>
<dbReference type="GO" id="GO:0006897">
    <property type="term" value="P:endocytosis"/>
    <property type="evidence" value="ECO:0007669"/>
    <property type="project" value="TreeGrafter"/>
</dbReference>
<evidence type="ECO:0000256" key="3">
    <source>
        <dbReference type="ARBA" id="ARBA00023329"/>
    </source>
</evidence>
<dbReference type="InterPro" id="IPR013809">
    <property type="entry name" value="ENTH"/>
</dbReference>
<feature type="coiled-coil region" evidence="4">
    <location>
        <begin position="13"/>
        <end position="40"/>
    </location>
</feature>
<accession>A0A3M7L8A5</accession>
<gene>
    <name evidence="6" type="ORF">APUTEX25_001916</name>
</gene>
<keyword evidence="4" id="KW-0175">Coiled coil</keyword>
<dbReference type="Pfam" id="PF01417">
    <property type="entry name" value="ENTH"/>
    <property type="match status" value="1"/>
</dbReference>
<evidence type="ECO:0000256" key="1">
    <source>
        <dbReference type="ARBA" id="ARBA00004132"/>
    </source>
</evidence>
<evidence type="ECO:0000259" key="5">
    <source>
        <dbReference type="PROSITE" id="PS50942"/>
    </source>
</evidence>